<dbReference type="EMBL" id="MU006776">
    <property type="protein sequence ID" value="KAF2646529.1"/>
    <property type="molecule type" value="Genomic_DNA"/>
</dbReference>
<dbReference type="AlphaFoldDB" id="A0A6A6SFJ1"/>
<dbReference type="SUPFAM" id="SSF52343">
    <property type="entry name" value="Ferredoxin reductase-like, C-terminal NADP-linked domain"/>
    <property type="match status" value="1"/>
</dbReference>
<feature type="compositionally biased region" description="Polar residues" evidence="6">
    <location>
        <begin position="42"/>
        <end position="58"/>
    </location>
</feature>
<dbReference type="PRINTS" id="PR00371">
    <property type="entry name" value="FPNCR"/>
</dbReference>
<dbReference type="InterPro" id="IPR001433">
    <property type="entry name" value="OxRdtase_FAD/NAD-bd"/>
</dbReference>
<dbReference type="Gene3D" id="3.40.50.80">
    <property type="entry name" value="Nucleotide-binding domain of ferredoxin-NADP reductase (FNR) module"/>
    <property type="match status" value="1"/>
</dbReference>
<gene>
    <name evidence="8" type="ORF">P280DRAFT_486166</name>
</gene>
<organism evidence="8 9">
    <name type="scientific">Massarina eburnea CBS 473.64</name>
    <dbReference type="NCBI Taxonomy" id="1395130"/>
    <lineage>
        <taxon>Eukaryota</taxon>
        <taxon>Fungi</taxon>
        <taxon>Dikarya</taxon>
        <taxon>Ascomycota</taxon>
        <taxon>Pezizomycotina</taxon>
        <taxon>Dothideomycetes</taxon>
        <taxon>Pleosporomycetidae</taxon>
        <taxon>Pleosporales</taxon>
        <taxon>Massarineae</taxon>
        <taxon>Massarinaceae</taxon>
        <taxon>Massarina</taxon>
    </lineage>
</organism>
<dbReference type="PROSITE" id="PS51384">
    <property type="entry name" value="FAD_FR"/>
    <property type="match status" value="1"/>
</dbReference>
<dbReference type="Proteomes" id="UP000799753">
    <property type="component" value="Unassembled WGS sequence"/>
</dbReference>
<evidence type="ECO:0000256" key="6">
    <source>
        <dbReference type="SAM" id="MobiDB-lite"/>
    </source>
</evidence>
<keyword evidence="4" id="KW-0274">FAD</keyword>
<dbReference type="InterPro" id="IPR001709">
    <property type="entry name" value="Flavoprot_Pyr_Nucl_cyt_Rdtase"/>
</dbReference>
<protein>
    <recommendedName>
        <fullName evidence="7">FAD-binding FR-type domain-containing protein</fullName>
    </recommendedName>
</protein>
<dbReference type="FunFam" id="3.40.50.80:FF:000027">
    <property type="entry name" value="FAD binding domain protein"/>
    <property type="match status" value="1"/>
</dbReference>
<keyword evidence="3" id="KW-0285">Flavoprotein</keyword>
<evidence type="ECO:0000313" key="9">
    <source>
        <dbReference type="Proteomes" id="UP000799753"/>
    </source>
</evidence>
<dbReference type="InterPro" id="IPR039261">
    <property type="entry name" value="FNR_nucleotide-bd"/>
</dbReference>
<proteinExistence type="inferred from homology"/>
<accession>A0A6A6SFJ1</accession>
<evidence type="ECO:0000259" key="7">
    <source>
        <dbReference type="PROSITE" id="PS51384"/>
    </source>
</evidence>
<dbReference type="GO" id="GO:0005829">
    <property type="term" value="C:cytosol"/>
    <property type="evidence" value="ECO:0007669"/>
    <property type="project" value="TreeGrafter"/>
</dbReference>
<reference evidence="8" key="1">
    <citation type="journal article" date="2020" name="Stud. Mycol.">
        <title>101 Dothideomycetes genomes: a test case for predicting lifestyles and emergence of pathogens.</title>
        <authorList>
            <person name="Haridas S."/>
            <person name="Albert R."/>
            <person name="Binder M."/>
            <person name="Bloem J."/>
            <person name="Labutti K."/>
            <person name="Salamov A."/>
            <person name="Andreopoulos B."/>
            <person name="Baker S."/>
            <person name="Barry K."/>
            <person name="Bills G."/>
            <person name="Bluhm B."/>
            <person name="Cannon C."/>
            <person name="Castanera R."/>
            <person name="Culley D."/>
            <person name="Daum C."/>
            <person name="Ezra D."/>
            <person name="Gonzalez J."/>
            <person name="Henrissat B."/>
            <person name="Kuo A."/>
            <person name="Liang C."/>
            <person name="Lipzen A."/>
            <person name="Lutzoni F."/>
            <person name="Magnuson J."/>
            <person name="Mondo S."/>
            <person name="Nolan M."/>
            <person name="Ohm R."/>
            <person name="Pangilinan J."/>
            <person name="Park H.-J."/>
            <person name="Ramirez L."/>
            <person name="Alfaro M."/>
            <person name="Sun H."/>
            <person name="Tritt A."/>
            <person name="Yoshinaga Y."/>
            <person name="Zwiers L.-H."/>
            <person name="Turgeon B."/>
            <person name="Goodwin S."/>
            <person name="Spatafora J."/>
            <person name="Crous P."/>
            <person name="Grigoriev I."/>
        </authorList>
    </citation>
    <scope>NUCLEOTIDE SEQUENCE</scope>
    <source>
        <strain evidence="8">CBS 473.64</strain>
    </source>
</reference>
<dbReference type="PANTHER" id="PTHR19384:SF84">
    <property type="entry name" value="METHIONINE SYNTHASE REDUCTASE"/>
    <property type="match status" value="1"/>
</dbReference>
<dbReference type="FunFam" id="1.20.990.10:FF:000007">
    <property type="entry name" value="Methionine synthase reductase"/>
    <property type="match status" value="1"/>
</dbReference>
<keyword evidence="9" id="KW-1185">Reference proteome</keyword>
<dbReference type="GO" id="GO:0030586">
    <property type="term" value="F:[methionine synthase] reductase (NADPH) activity"/>
    <property type="evidence" value="ECO:0007669"/>
    <property type="project" value="TreeGrafter"/>
</dbReference>
<name>A0A6A6SFJ1_9PLEO</name>
<evidence type="ECO:0000256" key="3">
    <source>
        <dbReference type="ARBA" id="ARBA00022630"/>
    </source>
</evidence>
<sequence length="649" mass="71266">MPHTIPTTATSHPSDPVSKEPAASVSELTIQPALADAHAQHEQTSPRSSGESMTWSHTASDDSEAPLTPNTEPERQMDEIVDKLQDLPVATVAVNGKTRPRRASTTLISENPSDIRRILGDGESATQLISQCCGGGCCLLKTLAPDTSLPSFVPVVIPDNRAFRSLNLRLGPLALDSELTGTTPLPPVNMSFEPISSGEPRHFAPVHKAPPKYMQPHPPYDVYSAPLYHARELTKPGAEKRTFHFDVDVTDYPDEGGVDFKVGGAIGICPPNSEEIVDEVFDVLCIPKFVRDKPVTLKTNNGRWPTIWGDEQARELVTTRRELLTWCVDVQSFPPTKNLLRVMAEHTNAPNEKKILMYLCSAQGQAAFCDLRTSSHLTVAQILSAFPSANPPLPALLSVLQQLMPRFYSLSNDPHISSERPGLPGNRRLIEMAVTVHETPDWHTEGDSRNGVGSGFMERMAKKFAEAERDGIDPAVLDLRIPMFRGLMSNPLSRQFGGDGPMVLIGAGVGMAPFRGFILNRLKNANCANKIWLIQGVRDSMVDELYSGELGDHEREIKKVVQSRKVCVNGDSEAKYVQDEVRQQADIVWFVSNALDGRIFVCGSSKGMGEGVEKALMEVAMQKGGIGEAEAREFWSKKKEDGQYIAETW</sequence>
<dbReference type="Gene3D" id="1.20.990.10">
    <property type="entry name" value="NADPH-cytochrome p450 Reductase, Chain A, domain 3"/>
    <property type="match status" value="1"/>
</dbReference>
<dbReference type="Pfam" id="PF00175">
    <property type="entry name" value="NAD_binding_1"/>
    <property type="match status" value="1"/>
</dbReference>
<evidence type="ECO:0000313" key="8">
    <source>
        <dbReference type="EMBL" id="KAF2646529.1"/>
    </source>
</evidence>
<dbReference type="GO" id="GO:0050660">
    <property type="term" value="F:flavin adenine dinucleotide binding"/>
    <property type="evidence" value="ECO:0007669"/>
    <property type="project" value="TreeGrafter"/>
</dbReference>
<comment type="similarity">
    <text evidence="2">Belongs to the flavoprotein pyridine nucleotide cytochrome reductase family.</text>
</comment>
<feature type="compositionally biased region" description="Polar residues" evidence="6">
    <location>
        <begin position="1"/>
        <end position="13"/>
    </location>
</feature>
<dbReference type="GO" id="GO:0010181">
    <property type="term" value="F:FMN binding"/>
    <property type="evidence" value="ECO:0007669"/>
    <property type="project" value="TreeGrafter"/>
</dbReference>
<dbReference type="OrthoDB" id="1856718at2759"/>
<dbReference type="PANTHER" id="PTHR19384">
    <property type="entry name" value="NITRIC OXIDE SYNTHASE-RELATED"/>
    <property type="match status" value="1"/>
</dbReference>
<feature type="domain" description="FAD-binding FR-type" evidence="7">
    <location>
        <begin position="220"/>
        <end position="520"/>
    </location>
</feature>
<dbReference type="GO" id="GO:0050667">
    <property type="term" value="P:homocysteine metabolic process"/>
    <property type="evidence" value="ECO:0007669"/>
    <property type="project" value="TreeGrafter"/>
</dbReference>
<dbReference type="GO" id="GO:0009086">
    <property type="term" value="P:methionine biosynthetic process"/>
    <property type="evidence" value="ECO:0007669"/>
    <property type="project" value="TreeGrafter"/>
</dbReference>
<evidence type="ECO:0000256" key="4">
    <source>
        <dbReference type="ARBA" id="ARBA00022827"/>
    </source>
</evidence>
<dbReference type="SUPFAM" id="SSF63380">
    <property type="entry name" value="Riboflavin synthase domain-like"/>
    <property type="match status" value="1"/>
</dbReference>
<evidence type="ECO:0000256" key="2">
    <source>
        <dbReference type="ARBA" id="ARBA00006105"/>
    </source>
</evidence>
<dbReference type="InterPro" id="IPR017927">
    <property type="entry name" value="FAD-bd_FR_type"/>
</dbReference>
<dbReference type="InterPro" id="IPR023173">
    <property type="entry name" value="NADPH_Cyt_P450_Rdtase_alpha"/>
</dbReference>
<evidence type="ECO:0000256" key="5">
    <source>
        <dbReference type="ARBA" id="ARBA00023002"/>
    </source>
</evidence>
<dbReference type="Pfam" id="PF00667">
    <property type="entry name" value="FAD_binding_1"/>
    <property type="match status" value="1"/>
</dbReference>
<dbReference type="InterPro" id="IPR017938">
    <property type="entry name" value="Riboflavin_synthase-like_b-brl"/>
</dbReference>
<evidence type="ECO:0000256" key="1">
    <source>
        <dbReference type="ARBA" id="ARBA00001974"/>
    </source>
</evidence>
<feature type="region of interest" description="Disordered" evidence="6">
    <location>
        <begin position="1"/>
        <end position="72"/>
    </location>
</feature>
<dbReference type="InterPro" id="IPR003097">
    <property type="entry name" value="CysJ-like_FAD-binding"/>
</dbReference>
<keyword evidence="5" id="KW-0560">Oxidoreductase</keyword>
<comment type="cofactor">
    <cofactor evidence="1">
        <name>FAD</name>
        <dbReference type="ChEBI" id="CHEBI:57692"/>
    </cofactor>
</comment>
<dbReference type="Gene3D" id="2.40.30.10">
    <property type="entry name" value="Translation factors"/>
    <property type="match status" value="1"/>
</dbReference>